<dbReference type="STRING" id="2004952.A0A2C5YLX0"/>
<dbReference type="AlphaFoldDB" id="A0A2C5YLX0"/>
<feature type="signal peptide" evidence="2">
    <location>
        <begin position="1"/>
        <end position="15"/>
    </location>
</feature>
<feature type="compositionally biased region" description="Low complexity" evidence="1">
    <location>
        <begin position="126"/>
        <end position="139"/>
    </location>
</feature>
<gene>
    <name evidence="3" type="ORF">CDD80_410</name>
</gene>
<reference evidence="3 4" key="1">
    <citation type="submission" date="2017-06" db="EMBL/GenBank/DDBJ databases">
        <title>Ant-infecting Ophiocordyceps genomes reveal a high diversity of potential behavioral manipulation genes and a possible major role for enterotoxins.</title>
        <authorList>
            <person name="De Bekker C."/>
            <person name="Evans H.C."/>
            <person name="Brachmann A."/>
            <person name="Hughes D.P."/>
        </authorList>
    </citation>
    <scope>NUCLEOTIDE SEQUENCE [LARGE SCALE GENOMIC DNA]</scope>
    <source>
        <strain evidence="3 4">Map16</strain>
    </source>
</reference>
<keyword evidence="2" id="KW-0732">Signal</keyword>
<feature type="region of interest" description="Disordered" evidence="1">
    <location>
        <begin position="111"/>
        <end position="181"/>
    </location>
</feature>
<dbReference type="Proteomes" id="UP000226431">
    <property type="component" value="Unassembled WGS sequence"/>
</dbReference>
<protein>
    <submittedName>
        <fullName evidence="3">Uncharacterized protein</fullName>
    </submittedName>
</protein>
<evidence type="ECO:0000256" key="1">
    <source>
        <dbReference type="SAM" id="MobiDB-lite"/>
    </source>
</evidence>
<name>A0A2C5YLX0_9HYPO</name>
<dbReference type="EMBL" id="NJES01001112">
    <property type="protein sequence ID" value="PHH67921.1"/>
    <property type="molecule type" value="Genomic_DNA"/>
</dbReference>
<comment type="caution">
    <text evidence="3">The sequence shown here is derived from an EMBL/GenBank/DDBJ whole genome shotgun (WGS) entry which is preliminary data.</text>
</comment>
<organism evidence="3 4">
    <name type="scientific">Ophiocordyceps camponoti-rufipedis</name>
    <dbReference type="NCBI Taxonomy" id="2004952"/>
    <lineage>
        <taxon>Eukaryota</taxon>
        <taxon>Fungi</taxon>
        <taxon>Dikarya</taxon>
        <taxon>Ascomycota</taxon>
        <taxon>Pezizomycotina</taxon>
        <taxon>Sordariomycetes</taxon>
        <taxon>Hypocreomycetidae</taxon>
        <taxon>Hypocreales</taxon>
        <taxon>Ophiocordycipitaceae</taxon>
        <taxon>Ophiocordyceps</taxon>
    </lineage>
</organism>
<evidence type="ECO:0000256" key="2">
    <source>
        <dbReference type="SAM" id="SignalP"/>
    </source>
</evidence>
<feature type="compositionally biased region" description="Pro residues" evidence="1">
    <location>
        <begin position="140"/>
        <end position="174"/>
    </location>
</feature>
<sequence>MHVTTTLALAGVASAAFNMAVHPSNPLLYRRADTAAYQPEIATCREGASCAEACGDGFEQCPALGAAAGEAHCVNVRARESCCMGGTGREFLPFSLAGEVWSGDADGCGGGGDRLTVRTSPPVPPSKASKANFTTQPHQHPQPQPQPHPPQPQLPQPNPQPQPSPPPSTPPPSQAPSTSAP</sequence>
<evidence type="ECO:0000313" key="4">
    <source>
        <dbReference type="Proteomes" id="UP000226431"/>
    </source>
</evidence>
<dbReference type="OrthoDB" id="5409186at2759"/>
<keyword evidence="4" id="KW-1185">Reference proteome</keyword>
<evidence type="ECO:0000313" key="3">
    <source>
        <dbReference type="EMBL" id="PHH67921.1"/>
    </source>
</evidence>
<accession>A0A2C5YLX0</accession>
<proteinExistence type="predicted"/>
<feature type="chain" id="PRO_5013356131" evidence="2">
    <location>
        <begin position="16"/>
        <end position="181"/>
    </location>
</feature>